<name>A0ABV5MLC7_9ACTN</name>
<reference evidence="5 6" key="1">
    <citation type="submission" date="2024-09" db="EMBL/GenBank/DDBJ databases">
        <authorList>
            <person name="Sun Q."/>
            <person name="Mori K."/>
        </authorList>
    </citation>
    <scope>NUCLEOTIDE SEQUENCE [LARGE SCALE GENOMIC DNA]</scope>
    <source>
        <strain evidence="5 6">JCM 3307</strain>
    </source>
</reference>
<dbReference type="PANTHER" id="PTHR46401">
    <property type="entry name" value="GLYCOSYLTRANSFERASE WBBK-RELATED"/>
    <property type="match status" value="1"/>
</dbReference>
<evidence type="ECO:0000256" key="2">
    <source>
        <dbReference type="ARBA" id="ARBA00022679"/>
    </source>
</evidence>
<accession>A0ABV5MLC7</accession>
<dbReference type="RefSeq" id="WP_246656677.1">
    <property type="nucleotide sequence ID" value="NZ_CP061913.1"/>
</dbReference>
<dbReference type="EC" id="2.4.-.-" evidence="5"/>
<organism evidence="5 6">
    <name type="scientific">Dactylosporangium vinaceum</name>
    <dbReference type="NCBI Taxonomy" id="53362"/>
    <lineage>
        <taxon>Bacteria</taxon>
        <taxon>Bacillati</taxon>
        <taxon>Actinomycetota</taxon>
        <taxon>Actinomycetes</taxon>
        <taxon>Micromonosporales</taxon>
        <taxon>Micromonosporaceae</taxon>
        <taxon>Dactylosporangium</taxon>
    </lineage>
</organism>
<dbReference type="SUPFAM" id="SSF53756">
    <property type="entry name" value="UDP-Glycosyltransferase/glycogen phosphorylase"/>
    <property type="match status" value="1"/>
</dbReference>
<dbReference type="Proteomes" id="UP001589608">
    <property type="component" value="Unassembled WGS sequence"/>
</dbReference>
<keyword evidence="6" id="KW-1185">Reference proteome</keyword>
<evidence type="ECO:0000259" key="3">
    <source>
        <dbReference type="Pfam" id="PF00534"/>
    </source>
</evidence>
<keyword evidence="2 5" id="KW-0808">Transferase</keyword>
<evidence type="ECO:0000313" key="6">
    <source>
        <dbReference type="Proteomes" id="UP001589608"/>
    </source>
</evidence>
<feature type="domain" description="Glycosyl transferase family 1" evidence="3">
    <location>
        <begin position="215"/>
        <end position="301"/>
    </location>
</feature>
<dbReference type="InterPro" id="IPR028098">
    <property type="entry name" value="Glyco_trans_4-like_N"/>
</dbReference>
<keyword evidence="1 5" id="KW-0328">Glycosyltransferase</keyword>
<sequence length="530" mass="58023">MYLAPRTDVGGGARVLFEHANRLTARGHQVTVLSHFPRPDWFDLRCDFRQVPFGIELSAYIGPADVIICGYWDQILAARTVGTAPVIHFEQGDFHLFEQVDPEIFRLAARNLAAADATITVSGTVAEVLRDRYDVPATVVHNAVDRTIFTPTGPPATADHPYLLFVGWDGNAFKGMDEMRRVYRALCAEPRPLDLVWVTPRPPVEPLGRVVVSPDQPTLGALFRGAAAYVCCSRYESFSLPCLEAMASGTPVVATRNTGVLEYARDGTNALLADVGDVAALTTQVRRLLDDPALAERLREGGLTTAAGYSWDVITDRLEQSYRAAAAAWTPPPLPPDWTFDLAGLQYPADFEPRLHAYAAATTAGAIAVPVSFPAFEAHRAVRWRVVARRRNAGSDTVHAYLPATADTPPPDLPYAAALEHFRQGRFEPALDGFMSAFQHSGPTRAAAGRWVILSLLELGRDVEAAELVSGAVREYPDHSDYQYLQATVARLATRRVDGAAYVAAIDLLGPATHHEEWFDNPATLIRRTF</sequence>
<dbReference type="GO" id="GO:0016757">
    <property type="term" value="F:glycosyltransferase activity"/>
    <property type="evidence" value="ECO:0007669"/>
    <property type="project" value="UniProtKB-KW"/>
</dbReference>
<evidence type="ECO:0000259" key="4">
    <source>
        <dbReference type="Pfam" id="PF13439"/>
    </source>
</evidence>
<gene>
    <name evidence="5" type="ORF">ACFFTR_41825</name>
</gene>
<comment type="caution">
    <text evidence="5">The sequence shown here is derived from an EMBL/GenBank/DDBJ whole genome shotgun (WGS) entry which is preliminary data.</text>
</comment>
<dbReference type="EMBL" id="JBHMCA010000068">
    <property type="protein sequence ID" value="MFB9449659.1"/>
    <property type="molecule type" value="Genomic_DNA"/>
</dbReference>
<protein>
    <submittedName>
        <fullName evidence="5">Glycosyltransferase family 4 protein</fullName>
        <ecNumber evidence="5">2.4.-.-</ecNumber>
    </submittedName>
</protein>
<evidence type="ECO:0000256" key="1">
    <source>
        <dbReference type="ARBA" id="ARBA00022676"/>
    </source>
</evidence>
<dbReference type="Pfam" id="PF13439">
    <property type="entry name" value="Glyco_transf_4"/>
    <property type="match status" value="1"/>
</dbReference>
<dbReference type="Gene3D" id="3.40.50.2000">
    <property type="entry name" value="Glycogen Phosphorylase B"/>
    <property type="match status" value="2"/>
</dbReference>
<dbReference type="PANTHER" id="PTHR46401:SF2">
    <property type="entry name" value="GLYCOSYLTRANSFERASE WBBK-RELATED"/>
    <property type="match status" value="1"/>
</dbReference>
<dbReference type="CDD" id="cd03801">
    <property type="entry name" value="GT4_PimA-like"/>
    <property type="match status" value="1"/>
</dbReference>
<proteinExistence type="predicted"/>
<feature type="domain" description="Glycosyltransferase subfamily 4-like N-terminal" evidence="4">
    <location>
        <begin position="9"/>
        <end position="146"/>
    </location>
</feature>
<dbReference type="InterPro" id="IPR001296">
    <property type="entry name" value="Glyco_trans_1"/>
</dbReference>
<dbReference type="Pfam" id="PF00534">
    <property type="entry name" value="Glycos_transf_1"/>
    <property type="match status" value="1"/>
</dbReference>
<evidence type="ECO:0000313" key="5">
    <source>
        <dbReference type="EMBL" id="MFB9449659.1"/>
    </source>
</evidence>